<sequence>MPRRGSRFQAPVHHPVPVEWRLIEKELCIPVVLGAEPGWVVESGLLRYQFEWAIDRGRGPNRSPPRAPIEARSADELLPTESVIRAAIGTVGNGPIAMQGVTRAEAYCQ</sequence>
<protein>
    <submittedName>
        <fullName evidence="1">Uncharacterized protein</fullName>
    </submittedName>
</protein>
<reference evidence="1 2" key="1">
    <citation type="submission" date="2023-09" db="EMBL/GenBank/DDBJ databases">
        <title>Nesidiocoris tenuis whole genome shotgun sequence.</title>
        <authorList>
            <person name="Shibata T."/>
            <person name="Shimoda M."/>
            <person name="Kobayashi T."/>
            <person name="Uehara T."/>
        </authorList>
    </citation>
    <scope>NUCLEOTIDE SEQUENCE [LARGE SCALE GENOMIC DNA]</scope>
    <source>
        <strain evidence="1 2">Japan</strain>
    </source>
</reference>
<accession>A0ABN7B3Z6</accession>
<proteinExistence type="predicted"/>
<gene>
    <name evidence="1" type="ORF">NTJ_10721</name>
</gene>
<dbReference type="EMBL" id="AP028916">
    <property type="protein sequence ID" value="BES97905.1"/>
    <property type="molecule type" value="Genomic_DNA"/>
</dbReference>
<dbReference type="Proteomes" id="UP001307889">
    <property type="component" value="Chromosome 8"/>
</dbReference>
<keyword evidence="2" id="KW-1185">Reference proteome</keyword>
<organism evidence="1 2">
    <name type="scientific">Nesidiocoris tenuis</name>
    <dbReference type="NCBI Taxonomy" id="355587"/>
    <lineage>
        <taxon>Eukaryota</taxon>
        <taxon>Metazoa</taxon>
        <taxon>Ecdysozoa</taxon>
        <taxon>Arthropoda</taxon>
        <taxon>Hexapoda</taxon>
        <taxon>Insecta</taxon>
        <taxon>Pterygota</taxon>
        <taxon>Neoptera</taxon>
        <taxon>Paraneoptera</taxon>
        <taxon>Hemiptera</taxon>
        <taxon>Heteroptera</taxon>
        <taxon>Panheteroptera</taxon>
        <taxon>Cimicomorpha</taxon>
        <taxon>Miridae</taxon>
        <taxon>Dicyphina</taxon>
        <taxon>Nesidiocoris</taxon>
    </lineage>
</organism>
<evidence type="ECO:0000313" key="1">
    <source>
        <dbReference type="EMBL" id="BES97905.1"/>
    </source>
</evidence>
<name>A0ABN7B3Z6_9HEMI</name>
<evidence type="ECO:0000313" key="2">
    <source>
        <dbReference type="Proteomes" id="UP001307889"/>
    </source>
</evidence>